<evidence type="ECO:0000313" key="2">
    <source>
        <dbReference type="EMBL" id="RXZ87332.1"/>
    </source>
</evidence>
<dbReference type="EMBL" id="JACCBI010000001">
    <property type="protein sequence ID" value="NYD66667.1"/>
    <property type="molecule type" value="Genomic_DNA"/>
</dbReference>
<evidence type="ECO:0000313" key="1">
    <source>
        <dbReference type="EMBL" id="NYD66667.1"/>
    </source>
</evidence>
<evidence type="ECO:0000313" key="3">
    <source>
        <dbReference type="Proteomes" id="UP000292686"/>
    </source>
</evidence>
<reference evidence="1 4" key="2">
    <citation type="submission" date="2020-07" db="EMBL/GenBank/DDBJ databases">
        <title>Sequencing the genomes of 1000 actinobacteria strains.</title>
        <authorList>
            <person name="Klenk H.-P."/>
        </authorList>
    </citation>
    <scope>NUCLEOTIDE SEQUENCE [LARGE SCALE GENOMIC DNA]</scope>
    <source>
        <strain evidence="1 4">DSM 23870</strain>
    </source>
</reference>
<protein>
    <submittedName>
        <fullName evidence="2">Uncharacterized protein</fullName>
    </submittedName>
</protein>
<name>A0A4Q2MBE1_9MICO</name>
<comment type="caution">
    <text evidence="2">The sequence shown here is derived from an EMBL/GenBank/DDBJ whole genome shotgun (WGS) entry which is preliminary data.</text>
</comment>
<keyword evidence="3" id="KW-1185">Reference proteome</keyword>
<dbReference type="EMBL" id="SDPM01000002">
    <property type="protein sequence ID" value="RXZ87332.1"/>
    <property type="molecule type" value="Genomic_DNA"/>
</dbReference>
<dbReference type="RefSeq" id="WP_129172906.1">
    <property type="nucleotide sequence ID" value="NZ_JACCBI010000001.1"/>
</dbReference>
<accession>A0A4Q2MBE1</accession>
<organism evidence="2 3">
    <name type="scientific">Agromyces atrinae</name>
    <dbReference type="NCBI Taxonomy" id="592376"/>
    <lineage>
        <taxon>Bacteria</taxon>
        <taxon>Bacillati</taxon>
        <taxon>Actinomycetota</taxon>
        <taxon>Actinomycetes</taxon>
        <taxon>Micrococcales</taxon>
        <taxon>Microbacteriaceae</taxon>
        <taxon>Agromyces</taxon>
    </lineage>
</organism>
<reference evidence="2 3" key="1">
    <citation type="submission" date="2019-01" db="EMBL/GenBank/DDBJ databases">
        <title>Agromyces.</title>
        <authorList>
            <person name="Li J."/>
        </authorList>
    </citation>
    <scope>NUCLEOTIDE SEQUENCE [LARGE SCALE GENOMIC DNA]</scope>
    <source>
        <strain evidence="2 3">DSM 23870</strain>
    </source>
</reference>
<dbReference type="Proteomes" id="UP000581087">
    <property type="component" value="Unassembled WGS sequence"/>
</dbReference>
<dbReference type="AlphaFoldDB" id="A0A4Q2MBE1"/>
<gene>
    <name evidence="1" type="ORF">BJ972_001186</name>
    <name evidence="2" type="ORF">ESP50_05270</name>
</gene>
<sequence>MAYESLERLETDVIVALGEKAIDGGFRQQVIVEVEHEARLRPAKRLQEGVGEERLDGVALHEHGIEIALRAVSVEFVDIELDDPGVTITQRLSCSSDDSDVRGARVQTIFSVDDVGDAWESSARSSHRFL</sequence>
<proteinExistence type="predicted"/>
<evidence type="ECO:0000313" key="4">
    <source>
        <dbReference type="Proteomes" id="UP000581087"/>
    </source>
</evidence>
<dbReference type="Proteomes" id="UP000292686">
    <property type="component" value="Unassembled WGS sequence"/>
</dbReference>